<dbReference type="InterPro" id="IPR002372">
    <property type="entry name" value="PQQ_rpt_dom"/>
</dbReference>
<comment type="caution">
    <text evidence="2">The sequence shown here is derived from an EMBL/GenBank/DDBJ whole genome shotgun (WGS) entry which is preliminary data.</text>
</comment>
<feature type="domain" description="Pyrrolo-quinoline quinone repeat" evidence="1">
    <location>
        <begin position="109"/>
        <end position="362"/>
    </location>
</feature>
<name>A0ABS8NFR0_9BACT</name>
<evidence type="ECO:0000313" key="2">
    <source>
        <dbReference type="EMBL" id="MCC9641767.1"/>
    </source>
</evidence>
<dbReference type="SUPFAM" id="SSF50998">
    <property type="entry name" value="Quinoprotein alcohol dehydrogenase-like"/>
    <property type="match status" value="1"/>
</dbReference>
<dbReference type="Proteomes" id="UP001430306">
    <property type="component" value="Unassembled WGS sequence"/>
</dbReference>
<protein>
    <submittedName>
        <fullName evidence="2">PQQ-like beta-propeller repeat protein</fullName>
    </submittedName>
</protein>
<reference evidence="2" key="1">
    <citation type="submission" date="2021-11" db="EMBL/GenBank/DDBJ databases">
        <title>Genome sequence.</title>
        <authorList>
            <person name="Sun Q."/>
        </authorList>
    </citation>
    <scope>NUCLEOTIDE SEQUENCE</scope>
    <source>
        <strain evidence="2">JC740</strain>
    </source>
</reference>
<dbReference type="PANTHER" id="PTHR34512:SF30">
    <property type="entry name" value="OUTER MEMBRANE PROTEIN ASSEMBLY FACTOR BAMB"/>
    <property type="match status" value="1"/>
</dbReference>
<dbReference type="Gene3D" id="2.130.10.10">
    <property type="entry name" value="YVTN repeat-like/Quinoprotein amine dehydrogenase"/>
    <property type="match status" value="1"/>
</dbReference>
<dbReference type="Pfam" id="PF13360">
    <property type="entry name" value="PQQ_2"/>
    <property type="match status" value="1"/>
</dbReference>
<gene>
    <name evidence="2" type="ORF">LOC71_05735</name>
</gene>
<accession>A0ABS8NFR0</accession>
<keyword evidence="3" id="KW-1185">Reference proteome</keyword>
<dbReference type="EMBL" id="JAJKFW010000012">
    <property type="protein sequence ID" value="MCC9641767.1"/>
    <property type="molecule type" value="Genomic_DNA"/>
</dbReference>
<organism evidence="2 3">
    <name type="scientific">Rhodopirellula halodulae</name>
    <dbReference type="NCBI Taxonomy" id="2894198"/>
    <lineage>
        <taxon>Bacteria</taxon>
        <taxon>Pseudomonadati</taxon>
        <taxon>Planctomycetota</taxon>
        <taxon>Planctomycetia</taxon>
        <taxon>Pirellulales</taxon>
        <taxon>Pirellulaceae</taxon>
        <taxon>Rhodopirellula</taxon>
    </lineage>
</organism>
<sequence length="448" mass="48234">MLRRLRILPSFASARPILATAQRIAATTLLVAGSMLLSDAQAGDSDWPQWRGPERDGKAAQQELLQSWPEGGPKLKWTFAESGRGYSSVSSVDGRLYTLGSDEQTCYAVCLNAKNGQRVWQTPISRAGGGDDYNTGWGAGPRSTPTVDGDQIFVLSDVGVVSALRRQDGRKLWSVDLVAEYGGGIPKWGYSESVLVDGDRVLVTPGRGNFAIGLDRRTGKQVWQSKGVDAPAHYVSIMKGEVGGKSYYVTASSIGVVAFDTENGDKLFENPNSGNQVATIPTPLILGDQVYHTSDYGAGNVLLNLTASGSGIEAKQVYHLNQKTMLNHHGGVVELDGVVYGFTKANGGVWMAQEVSSGDTLWVEKLRGNTSGSIGFADGRLYCYNDKDGTVVLVEPSAKEWSPRGSLTLPRETTLPRGSGAIWAHPVIADQTLYIRDQNLVFAFDIAR</sequence>
<evidence type="ECO:0000313" key="3">
    <source>
        <dbReference type="Proteomes" id="UP001430306"/>
    </source>
</evidence>
<dbReference type="InterPro" id="IPR015943">
    <property type="entry name" value="WD40/YVTN_repeat-like_dom_sf"/>
</dbReference>
<evidence type="ECO:0000259" key="1">
    <source>
        <dbReference type="Pfam" id="PF13360"/>
    </source>
</evidence>
<dbReference type="InterPro" id="IPR011047">
    <property type="entry name" value="Quinoprotein_ADH-like_sf"/>
</dbReference>
<proteinExistence type="predicted"/>
<dbReference type="PANTHER" id="PTHR34512">
    <property type="entry name" value="CELL SURFACE PROTEIN"/>
    <property type="match status" value="1"/>
</dbReference>
<dbReference type="Gene3D" id="2.40.10.480">
    <property type="match status" value="1"/>
</dbReference>